<evidence type="ECO:0000256" key="1">
    <source>
        <dbReference type="ARBA" id="ARBA00022801"/>
    </source>
</evidence>
<proteinExistence type="predicted"/>
<dbReference type="Pfam" id="PF17921">
    <property type="entry name" value="Integrase_H2C2"/>
    <property type="match status" value="1"/>
</dbReference>
<dbReference type="InterPro" id="IPR008042">
    <property type="entry name" value="Retrotrans_Pao"/>
</dbReference>
<feature type="domain" description="Peptidase A2" evidence="2">
    <location>
        <begin position="468"/>
        <end position="556"/>
    </location>
</feature>
<evidence type="ECO:0000313" key="4">
    <source>
        <dbReference type="EMBL" id="KAL0860185.1"/>
    </source>
</evidence>
<dbReference type="Pfam" id="PF05380">
    <property type="entry name" value="Peptidase_A17"/>
    <property type="match status" value="1"/>
</dbReference>
<dbReference type="Gene3D" id="2.40.70.10">
    <property type="entry name" value="Acid Proteases"/>
    <property type="match status" value="1"/>
</dbReference>
<protein>
    <recommendedName>
        <fullName evidence="6">Endonuclease</fullName>
    </recommendedName>
</protein>
<dbReference type="InterPro" id="IPR041588">
    <property type="entry name" value="Integrase_H2C2"/>
</dbReference>
<dbReference type="InterPro" id="IPR012337">
    <property type="entry name" value="RNaseH-like_sf"/>
</dbReference>
<sequence length="1739" mass="197972">MEELIKLQTDNKNQITRGLTNFKKSPKDRLTEAYCQIRLETLDQQWKWFTDNHLSIVKSADLEDDCYKKYVEEEIYEETEDIYIEYKSMLRCTLNKLSPVSLESCKQNSNSASNVHTHSSVKLPEICIPKFSGKYSEWATFKDMFTSLIHCNNSLENVQKLHYLKGYLTGEAEQLVRQIPVSADNYARTWNLLNERFNNKKYMSHCIIKRLLSQRNLSSEAASGLKDLIDTTTDCLDALNNLKIDVSTWDILVIHILALKLDPETKKQWELHVSSNVGSDSLPTYEQFKSFITQRYRALEFVEPNKYNKVDNGQGKSKAFHVTKCSCVYCGQEHKISTCSQFLKNNVDERRNFVQQNRLCFNCLGLNHSARECKVSVHCKTCGRLHHTLLHLTGSSVTDNKVTDRSGGLGGVGVQGSSAVVGCATTEEASASTENITSCFSAGKTGKQVLLATAVVKVEAGNGSRKLVRALLDQGSQASFVTESTVQFLGLKKTHSRHSISGLGGDKKVTTNSTVTVNLQSRVNPEIKLTVKAYVLRTITAFLPAKKVVDMEGLDLTGITLADPDYHTPNKIDILLGADVYGQVLKEGLRKNAPGGLIAQATALGWIISGTVTELHDQSNSVVVMHSIMEDNETLKRFWELENEPKDNSENQMNEEELKCEELYRNTVKRDETGRYIVKIPFKVDKPQVKGSLEIAKKRFDLLEKRLNKNDVFRSKFTEVMDEYLSSKHMELVKEEEQDNPDAVYVPILAVVREDRVTTRVRVVCDSSCKGKDGISINDLMMKGPVLQDDLRHLLMRWRKHVCCLVADITKMYLQIKVSEVDKDYQRLLWRPDPKSAVKAYRMLRVSFGSASAPYLAVRTLQQVAYDEGDKYPEAKERTLRDFYMDDLMTGCDTEEEAIMIYKEMNEMLMKGGFELRKWTSNKEGVLEAIENGQGTGERENVNLKDNKLKIKLDDVMKILGLTWDRREDEFQYSVAVSELSEPVTKRKILSEIARLFDPLGWLSPCIILAKILIQKLWLKGLDWDEEVPADIHKQWVTYRNELPLLKEFRIPRWMGTNKNSHIELHGFADASNAAYAAVVYARVIDKENNVRVVLLTAKTKVCPIKIVSIPRLELCGAALLAKLLKEVAKVLEVEKTNIFAWTDSTVVLAWLNSQPRRWKPFVANRVSDIITTLEPSQWAHVKSKENPADVASRGLYPSEILNSDIWKSGPEFLKQKEIKRKHSKDLDTNVEEIKVHTVTEEEDAIWERFSSLNRLVRVISYCRRFINSVKAKGEKPKTESFLTSKELSESLIILIRMCQEKHFKEDIRALESNTEDRKKSKLQHLNLFLDKNRLLRVGGRLEQSHREYDSKHPILLPKHSKLTKLIAEDAHKKTLHGGQQLVLGYLRSKYWIIGGKLLVKGIIRKCVTCIRHSNEVKNQLMGQLPEARVTSARAFLNSGVDFAGPINIRTSKGRGHHAYKGYICLFVCMATRAVHLEAVSDLTAHGFLAAFRRFVSRRGHCSQIWSDNGTNFVGASKELYNLFIHERSTISAEIREVLANNNTQWHFIPPHAPNFGGLWEAGIKSCKSHLKKVIGNSTLTFEELSTVLSQIEACLNSRPLSRIDSDGDTYTVLTPGHFLVGEPLLTIPDQNFETCTMSSLKRWQITQRMLQNFWRKWSTDYLHQFLQRYKWSKQISEPQVGDVVLIKEPDLPPARWLMGRVVETHPGVDGITRVVTLKAKNSTFKRPVSKLCVLPIEK</sequence>
<dbReference type="PROSITE" id="PS50175">
    <property type="entry name" value="ASP_PROT_RETROV"/>
    <property type="match status" value="1"/>
</dbReference>
<dbReference type="InterPro" id="IPR005312">
    <property type="entry name" value="DUF1759"/>
</dbReference>
<name>A0ABR3H5U8_LOXSC</name>
<dbReference type="Pfam" id="PF00078">
    <property type="entry name" value="RVT_1"/>
    <property type="match status" value="1"/>
</dbReference>
<dbReference type="Gene3D" id="3.30.70.270">
    <property type="match status" value="1"/>
</dbReference>
<dbReference type="Gene3D" id="3.30.420.10">
    <property type="entry name" value="Ribonuclease H-like superfamily/Ribonuclease H"/>
    <property type="match status" value="1"/>
</dbReference>
<dbReference type="PANTHER" id="PTHR47331:SF1">
    <property type="entry name" value="GAG-LIKE PROTEIN"/>
    <property type="match status" value="1"/>
</dbReference>
<evidence type="ECO:0008006" key="6">
    <source>
        <dbReference type="Google" id="ProtNLM"/>
    </source>
</evidence>
<evidence type="ECO:0000313" key="5">
    <source>
        <dbReference type="Proteomes" id="UP001549920"/>
    </source>
</evidence>
<gene>
    <name evidence="4" type="ORF">ABMA27_010492</name>
</gene>
<dbReference type="InterPro" id="IPR043502">
    <property type="entry name" value="DNA/RNA_pol_sf"/>
</dbReference>
<dbReference type="InterPro" id="IPR040676">
    <property type="entry name" value="DUF5641"/>
</dbReference>
<dbReference type="Pfam" id="PF03564">
    <property type="entry name" value="DUF1759"/>
    <property type="match status" value="1"/>
</dbReference>
<organism evidence="4 5">
    <name type="scientific">Loxostege sticticalis</name>
    <name type="common">Beet webworm moth</name>
    <dbReference type="NCBI Taxonomy" id="481309"/>
    <lineage>
        <taxon>Eukaryota</taxon>
        <taxon>Metazoa</taxon>
        <taxon>Ecdysozoa</taxon>
        <taxon>Arthropoda</taxon>
        <taxon>Hexapoda</taxon>
        <taxon>Insecta</taxon>
        <taxon>Pterygota</taxon>
        <taxon>Neoptera</taxon>
        <taxon>Endopterygota</taxon>
        <taxon>Lepidoptera</taxon>
        <taxon>Glossata</taxon>
        <taxon>Ditrysia</taxon>
        <taxon>Pyraloidea</taxon>
        <taxon>Crambidae</taxon>
        <taxon>Pyraustinae</taxon>
        <taxon>Loxostege</taxon>
    </lineage>
</organism>
<dbReference type="InterPro" id="IPR043128">
    <property type="entry name" value="Rev_trsase/Diguanyl_cyclase"/>
</dbReference>
<dbReference type="Proteomes" id="UP001549920">
    <property type="component" value="Unassembled WGS sequence"/>
</dbReference>
<keyword evidence="1" id="KW-0378">Hydrolase</keyword>
<keyword evidence="5" id="KW-1185">Reference proteome</keyword>
<comment type="caution">
    <text evidence="4">The sequence shown here is derived from an EMBL/GenBank/DDBJ whole genome shotgun (WGS) entry which is preliminary data.</text>
</comment>
<evidence type="ECO:0000259" key="3">
    <source>
        <dbReference type="PROSITE" id="PS50994"/>
    </source>
</evidence>
<feature type="domain" description="Integrase catalytic" evidence="3">
    <location>
        <begin position="1422"/>
        <end position="1624"/>
    </location>
</feature>
<dbReference type="EMBL" id="JBEUOH010000026">
    <property type="protein sequence ID" value="KAL0860185.1"/>
    <property type="molecule type" value="Genomic_DNA"/>
</dbReference>
<dbReference type="SUPFAM" id="SSF53098">
    <property type="entry name" value="Ribonuclease H-like"/>
    <property type="match status" value="1"/>
</dbReference>
<dbReference type="PANTHER" id="PTHR47331">
    <property type="entry name" value="PHD-TYPE DOMAIN-CONTAINING PROTEIN"/>
    <property type="match status" value="1"/>
</dbReference>
<dbReference type="Pfam" id="PF18701">
    <property type="entry name" value="DUF5641"/>
    <property type="match status" value="1"/>
</dbReference>
<reference evidence="4 5" key="1">
    <citation type="submission" date="2024-06" db="EMBL/GenBank/DDBJ databases">
        <title>A chromosome-level genome assembly of beet webworm, Loxostege sticticalis.</title>
        <authorList>
            <person name="Zhang Y."/>
        </authorList>
    </citation>
    <scope>NUCLEOTIDE SEQUENCE [LARGE SCALE GENOMIC DNA]</scope>
    <source>
        <strain evidence="4">AQ026</strain>
        <tissue evidence="4">Whole body</tissue>
    </source>
</reference>
<dbReference type="SUPFAM" id="SSF56672">
    <property type="entry name" value="DNA/RNA polymerases"/>
    <property type="match status" value="1"/>
</dbReference>
<dbReference type="InterPro" id="IPR021109">
    <property type="entry name" value="Peptidase_aspartic_dom_sf"/>
</dbReference>
<dbReference type="PROSITE" id="PS50994">
    <property type="entry name" value="INTEGRASE"/>
    <property type="match status" value="1"/>
</dbReference>
<dbReference type="InterPro" id="IPR000477">
    <property type="entry name" value="RT_dom"/>
</dbReference>
<dbReference type="InterPro" id="IPR001995">
    <property type="entry name" value="Peptidase_A2_cat"/>
</dbReference>
<evidence type="ECO:0000259" key="2">
    <source>
        <dbReference type="PROSITE" id="PS50175"/>
    </source>
</evidence>
<accession>A0ABR3H5U8</accession>
<dbReference type="Gene3D" id="3.10.10.10">
    <property type="entry name" value="HIV Type 1 Reverse Transcriptase, subunit A, domain 1"/>
    <property type="match status" value="1"/>
</dbReference>
<dbReference type="InterPro" id="IPR001584">
    <property type="entry name" value="Integrase_cat-core"/>
</dbReference>
<dbReference type="InterPro" id="IPR036397">
    <property type="entry name" value="RNaseH_sf"/>
</dbReference>